<evidence type="ECO:0000259" key="7">
    <source>
        <dbReference type="PROSITE" id="PS50908"/>
    </source>
</evidence>
<dbReference type="PANTHER" id="PTHR16301:SF25">
    <property type="entry name" value="PROTEIN IMPACT"/>
    <property type="match status" value="1"/>
</dbReference>
<dbReference type="Gene3D" id="3.30.230.30">
    <property type="entry name" value="Impact, N-terminal domain"/>
    <property type="match status" value="1"/>
</dbReference>
<dbReference type="InParanoid" id="T0RE79"/>
<dbReference type="eggNOG" id="KOG3299">
    <property type="taxonomic scope" value="Eukaryota"/>
</dbReference>
<comment type="similarity">
    <text evidence="2">Belongs to the IMPACT family.</text>
</comment>
<dbReference type="AlphaFoldDB" id="T0RE79"/>
<keyword evidence="3" id="KW-0963">Cytoplasm</keyword>
<keyword evidence="4" id="KW-0678">Repressor</keyword>
<feature type="domain" description="RWD" evidence="7">
    <location>
        <begin position="10"/>
        <end position="111"/>
    </location>
</feature>
<gene>
    <name evidence="8" type="ORF">SDRG_11644</name>
</gene>
<evidence type="ECO:0000256" key="2">
    <source>
        <dbReference type="ARBA" id="ARBA00007665"/>
    </source>
</evidence>
<dbReference type="CDD" id="cd23821">
    <property type="entry name" value="RWD_IMPACT"/>
    <property type="match status" value="1"/>
</dbReference>
<dbReference type="InterPro" id="IPR036956">
    <property type="entry name" value="Impact_N_sf"/>
</dbReference>
<keyword evidence="5" id="KW-0810">Translation regulation</keyword>
<evidence type="ECO:0000313" key="9">
    <source>
        <dbReference type="Proteomes" id="UP000030762"/>
    </source>
</evidence>
<dbReference type="VEuPathDB" id="FungiDB:SDRG_11644"/>
<dbReference type="SUPFAM" id="SSF54495">
    <property type="entry name" value="UBC-like"/>
    <property type="match status" value="1"/>
</dbReference>
<dbReference type="PANTHER" id="PTHR16301">
    <property type="entry name" value="IMPACT-RELATED"/>
    <property type="match status" value="1"/>
</dbReference>
<accession>T0RE79</accession>
<keyword evidence="6" id="KW-0346">Stress response</keyword>
<evidence type="ECO:0000256" key="1">
    <source>
        <dbReference type="ARBA" id="ARBA00004496"/>
    </source>
</evidence>
<dbReference type="Pfam" id="PF05773">
    <property type="entry name" value="RWD"/>
    <property type="match status" value="1"/>
</dbReference>
<dbReference type="SMART" id="SM00591">
    <property type="entry name" value="RWD"/>
    <property type="match status" value="1"/>
</dbReference>
<dbReference type="PROSITE" id="PS50908">
    <property type="entry name" value="RWD"/>
    <property type="match status" value="1"/>
</dbReference>
<dbReference type="InterPro" id="IPR023582">
    <property type="entry name" value="Impact"/>
</dbReference>
<dbReference type="GO" id="GO:0140469">
    <property type="term" value="P:GCN2-mediated signaling"/>
    <property type="evidence" value="ECO:0007669"/>
    <property type="project" value="TreeGrafter"/>
</dbReference>
<proteinExistence type="inferred from homology"/>
<evidence type="ECO:0000256" key="6">
    <source>
        <dbReference type="ARBA" id="ARBA00023016"/>
    </source>
</evidence>
<dbReference type="InterPro" id="IPR016135">
    <property type="entry name" value="UBQ-conjugating_enzyme/RWD"/>
</dbReference>
<dbReference type="EMBL" id="JH767174">
    <property type="protein sequence ID" value="EQC30588.1"/>
    <property type="molecule type" value="Genomic_DNA"/>
</dbReference>
<protein>
    <recommendedName>
        <fullName evidence="7">RWD domain-containing protein</fullName>
    </recommendedName>
</protein>
<comment type="subcellular location">
    <subcellularLocation>
        <location evidence="1">Cytoplasm</location>
    </subcellularLocation>
</comment>
<name>T0RE79_SAPDV</name>
<dbReference type="InterPro" id="IPR006575">
    <property type="entry name" value="RWD_dom"/>
</dbReference>
<dbReference type="InterPro" id="IPR001498">
    <property type="entry name" value="Impact_N"/>
</dbReference>
<dbReference type="GO" id="GO:0005737">
    <property type="term" value="C:cytoplasm"/>
    <property type="evidence" value="ECO:0007669"/>
    <property type="project" value="UniProtKB-SubCell"/>
</dbReference>
<evidence type="ECO:0000256" key="4">
    <source>
        <dbReference type="ARBA" id="ARBA00022491"/>
    </source>
</evidence>
<dbReference type="GeneID" id="19952371"/>
<keyword evidence="9" id="KW-1185">Reference proteome</keyword>
<dbReference type="OMA" id="FYEISAP"/>
<dbReference type="SUPFAM" id="SSF54211">
    <property type="entry name" value="Ribosomal protein S5 domain 2-like"/>
    <property type="match status" value="1"/>
</dbReference>
<reference evidence="8 9" key="1">
    <citation type="submission" date="2012-04" db="EMBL/GenBank/DDBJ databases">
        <title>The Genome Sequence of Saprolegnia declina VS20.</title>
        <authorList>
            <consortium name="The Broad Institute Genome Sequencing Platform"/>
            <person name="Russ C."/>
            <person name="Nusbaum C."/>
            <person name="Tyler B."/>
            <person name="van West P."/>
            <person name="Dieguez-Uribeondo J."/>
            <person name="de Bruijn I."/>
            <person name="Tripathy S."/>
            <person name="Jiang R."/>
            <person name="Young S.K."/>
            <person name="Zeng Q."/>
            <person name="Gargeya S."/>
            <person name="Fitzgerald M."/>
            <person name="Haas B."/>
            <person name="Abouelleil A."/>
            <person name="Alvarado L."/>
            <person name="Arachchi H.M."/>
            <person name="Berlin A."/>
            <person name="Chapman S.B."/>
            <person name="Goldberg J."/>
            <person name="Griggs A."/>
            <person name="Gujja S."/>
            <person name="Hansen M."/>
            <person name="Howarth C."/>
            <person name="Imamovic A."/>
            <person name="Larimer J."/>
            <person name="McCowen C."/>
            <person name="Montmayeur A."/>
            <person name="Murphy C."/>
            <person name="Neiman D."/>
            <person name="Pearson M."/>
            <person name="Priest M."/>
            <person name="Roberts A."/>
            <person name="Saif S."/>
            <person name="Shea T."/>
            <person name="Sisk P."/>
            <person name="Sykes S."/>
            <person name="Wortman J."/>
            <person name="Nusbaum C."/>
            <person name="Birren B."/>
        </authorList>
    </citation>
    <scope>NUCLEOTIDE SEQUENCE [LARGE SCALE GENOMIC DNA]</scope>
    <source>
        <strain evidence="8 9">VS20</strain>
    </source>
</reference>
<organism evidence="8 9">
    <name type="scientific">Saprolegnia diclina (strain VS20)</name>
    <dbReference type="NCBI Taxonomy" id="1156394"/>
    <lineage>
        <taxon>Eukaryota</taxon>
        <taxon>Sar</taxon>
        <taxon>Stramenopiles</taxon>
        <taxon>Oomycota</taxon>
        <taxon>Saprolegniomycetes</taxon>
        <taxon>Saprolegniales</taxon>
        <taxon>Saprolegniaceae</taxon>
        <taxon>Saprolegnia</taxon>
    </lineage>
</organism>
<dbReference type="Gene3D" id="3.10.110.10">
    <property type="entry name" value="Ubiquitin Conjugating Enzyme"/>
    <property type="match status" value="1"/>
</dbReference>
<dbReference type="STRING" id="1156394.T0RE79"/>
<dbReference type="Proteomes" id="UP000030762">
    <property type="component" value="Unassembled WGS sequence"/>
</dbReference>
<dbReference type="InterPro" id="IPR020568">
    <property type="entry name" value="Ribosomal_Su5_D2-typ_SF"/>
</dbReference>
<dbReference type="RefSeq" id="XP_008615914.1">
    <property type="nucleotide sequence ID" value="XM_008617692.1"/>
</dbReference>
<dbReference type="OrthoDB" id="69641at2759"/>
<evidence type="ECO:0000256" key="3">
    <source>
        <dbReference type="ARBA" id="ARBA00022490"/>
    </source>
</evidence>
<dbReference type="GO" id="GO:0006446">
    <property type="term" value="P:regulation of translational initiation"/>
    <property type="evidence" value="ECO:0007669"/>
    <property type="project" value="TreeGrafter"/>
</dbReference>
<sequence>MDGNREQQADELEALQAIYGDDFAWAEATGEAQRSFFMTVPGDFCLQLLVHLPATYPSHEPPIAEVYESFGVTTAQRDELLADLHAIYERSAGQVCLYEWIESAREKFGAFTTYEPESLATAEVDWDAIARGVPDAPINAPPAPFLSLIKRGDPITDRKSTFQAHAVAVHSVDEVNAFVEYLLQDRKIARATHNMLAYRIVQGANIIKDCDEDGEHGAGSKMSHLLEMVHAENVAVLVTRWYGGIQLGPDRFKHIANAARNVLETHGFIASTKKK</sequence>
<evidence type="ECO:0000256" key="5">
    <source>
        <dbReference type="ARBA" id="ARBA00022845"/>
    </source>
</evidence>
<dbReference type="Pfam" id="PF01205">
    <property type="entry name" value="Impact_N"/>
    <property type="match status" value="1"/>
</dbReference>
<evidence type="ECO:0000313" key="8">
    <source>
        <dbReference type="EMBL" id="EQC30588.1"/>
    </source>
</evidence>